<dbReference type="AlphaFoldDB" id="L1L3N7"/>
<reference evidence="2 3" key="1">
    <citation type="submission" date="2012-11" db="EMBL/GenBank/DDBJ databases">
        <authorList>
            <person name="Huguet-Tapia J.C."/>
            <person name="Durkin A.S."/>
            <person name="Pettis G.S."/>
            <person name="Badger J.H."/>
        </authorList>
    </citation>
    <scope>NUCLEOTIDE SEQUENCE [LARGE SCALE GENOMIC DNA]</scope>
    <source>
        <strain evidence="2 3">91-03</strain>
    </source>
</reference>
<evidence type="ECO:0000256" key="1">
    <source>
        <dbReference type="SAM" id="MobiDB-lite"/>
    </source>
</evidence>
<evidence type="ECO:0000313" key="2">
    <source>
        <dbReference type="EMBL" id="EKX67295.1"/>
    </source>
</evidence>
<comment type="caution">
    <text evidence="2">The sequence shown here is derived from an EMBL/GenBank/DDBJ whole genome shotgun (WGS) entry which is preliminary data.</text>
</comment>
<feature type="region of interest" description="Disordered" evidence="1">
    <location>
        <begin position="1"/>
        <end position="41"/>
    </location>
</feature>
<sequence>MRLRRDGGVTSHNARAPDNDSRTPTPPPPHPAERDGRLGDMRPLPPILAALLLGLLSVTPAFADDDGFAMKDTRITESSGLAASRQHPGVYWTHNDSDDGAFLYAVDSKTGETVATITMTGVGTPRDVEAISIGPDNHLYVGDIGDNLGGTWAYVWIYELPEPKELKDQTIKATQYVVKYEDGARDAEALMVHPKTGRVYIADKNDQGGSLYEGPAELSASGTNVFKKIASVPDLEVTDGAFSPDGKQLALRAYFGGILYDWNGGKIKRAERLSVPLQRQGESLTFTTDGSKIMYGSEGEGSSVVARDVPGGGSGNGSSGSSSGDSGSTSAQGDGGETGSGLKVGALALAGAIVVAWGFKRARRRPS</sequence>
<protein>
    <recommendedName>
        <fullName evidence="4">WD40 repeat domain-containing protein</fullName>
    </recommendedName>
</protein>
<feature type="compositionally biased region" description="Basic and acidic residues" evidence="1">
    <location>
        <begin position="31"/>
        <end position="40"/>
    </location>
</feature>
<dbReference type="Proteomes" id="UP000010411">
    <property type="component" value="Unassembled WGS sequence"/>
</dbReference>
<gene>
    <name evidence="2" type="ORF">STRIP9103_04201</name>
</gene>
<dbReference type="SUPFAM" id="SSF75011">
    <property type="entry name" value="3-carboxy-cis,cis-mucoante lactonizing enzyme"/>
    <property type="match status" value="1"/>
</dbReference>
<evidence type="ECO:0000313" key="3">
    <source>
        <dbReference type="Proteomes" id="UP000010411"/>
    </source>
</evidence>
<accession>L1L3N7</accession>
<dbReference type="Gene3D" id="2.130.10.10">
    <property type="entry name" value="YVTN repeat-like/Quinoprotein amine dehydrogenase"/>
    <property type="match status" value="1"/>
</dbReference>
<feature type="compositionally biased region" description="Low complexity" evidence="1">
    <location>
        <begin position="319"/>
        <end position="332"/>
    </location>
</feature>
<dbReference type="PATRIC" id="fig|698759.3.peg.2141"/>
<dbReference type="EMBL" id="AEJC01000159">
    <property type="protein sequence ID" value="EKX67295.1"/>
    <property type="molecule type" value="Genomic_DNA"/>
</dbReference>
<feature type="region of interest" description="Disordered" evidence="1">
    <location>
        <begin position="288"/>
        <end position="338"/>
    </location>
</feature>
<evidence type="ECO:0008006" key="4">
    <source>
        <dbReference type="Google" id="ProtNLM"/>
    </source>
</evidence>
<dbReference type="InterPro" id="IPR015943">
    <property type="entry name" value="WD40/YVTN_repeat-like_dom_sf"/>
</dbReference>
<organism evidence="2 3">
    <name type="scientific">Streptomyces ipomoeae 91-03</name>
    <dbReference type="NCBI Taxonomy" id="698759"/>
    <lineage>
        <taxon>Bacteria</taxon>
        <taxon>Bacillati</taxon>
        <taxon>Actinomycetota</taxon>
        <taxon>Actinomycetes</taxon>
        <taxon>Kitasatosporales</taxon>
        <taxon>Streptomycetaceae</taxon>
        <taxon>Streptomyces</taxon>
    </lineage>
</organism>
<keyword evidence="3" id="KW-1185">Reference proteome</keyword>
<proteinExistence type="predicted"/>
<name>L1L3N7_9ACTN</name>